<feature type="binding site" evidence="12">
    <location>
        <position position="450"/>
    </location>
    <ligand>
        <name>Zn(2+)</name>
        <dbReference type="ChEBI" id="CHEBI:29105"/>
        <label>1</label>
    </ligand>
</feature>
<evidence type="ECO:0000256" key="9">
    <source>
        <dbReference type="ARBA" id="ARBA00023125"/>
    </source>
</evidence>
<proteinExistence type="inferred from homology"/>
<sequence>MQANENQIHLLADVIPPAPASPFYTYLADGFGTDKLRPGCAVKVQLGQRMVSGIVLRVYRGSLNPDIEYREIHEVLYDAPVLGEKNLALWQWVSEYYLCPLGSVMVTALPSELLSGIYRDKTEKLLRLAPEAANDTEALRTNLKNPKQLKCFEYFVSQYPVAVRSADLPIEISRHSLKRLTDNGIIRKVEETVHRSNGVQANEGLKTLTGAQQKAYAEIQTAFSEAKTVLLHGVPASGKTEIYKQLIAETIDKGGQVLYLVPEIMLTTQLTGRLGRVFGDKLAVVHSMIPTPRKAEAFRRAKAGEPMVLIGARSAVFAPFDNLQLVIVDEEHDASYKQEDRQPLYNSKSVALMAAKMCGAHVLLGSATPSAESYYNCMIGKYAKVRLDEAYHKTQRPSIRIIDMVAEKRKRKVRKDFSFDLSDAIENTVNAGRQVILFHGRRGFNTFTVCDNCGWVPKCPNCGVSLVYHDKQEKLKCHYCGYTQNLPAECPDCGGVLRRAGSGTEKIEKDLRALMPDLRILRLDTDTCKTIGSYRSILDTFDSGAADVLVGTQMLVKGLDFANVGLVGIVNADLLLNFPDFRAVERAYQTLVQVAGRGGRKGSAAEVIVQTSKPDHPVFELLLNDGNDKIFDFVLSERKLFRYPPFYRVVNIELRHKDLSALRDMLRDAAIMLSGVFASDVSGPFTPYPSRKNMFYLSRIVLKTACGLPYRKVGTVLENIAAMLYAKYGNSRAQVVFDVDPV</sequence>
<protein>
    <recommendedName>
        <fullName evidence="12">Replication restart protein PriA</fullName>
    </recommendedName>
    <alternativeName>
        <fullName evidence="12">ATP-dependent DNA helicase PriA</fullName>
        <ecNumber evidence="12">5.6.2.4</ecNumber>
    </alternativeName>
    <alternativeName>
        <fullName evidence="12">DNA 3'-5' helicase PriA</fullName>
    </alternativeName>
</protein>
<feature type="domain" description="Helicase C-terminal" evidence="14">
    <location>
        <begin position="482"/>
        <end position="641"/>
    </location>
</feature>
<dbReference type="NCBIfam" id="TIGR00595">
    <property type="entry name" value="priA"/>
    <property type="match status" value="1"/>
</dbReference>
<dbReference type="SUPFAM" id="SSF52540">
    <property type="entry name" value="P-loop containing nucleoside triphosphate hydrolases"/>
    <property type="match status" value="2"/>
</dbReference>
<comment type="catalytic activity">
    <reaction evidence="12">
        <text>Couples ATP hydrolysis with the unwinding of duplex DNA by translocating in the 3'-5' direction.</text>
        <dbReference type="EC" id="5.6.2.4"/>
    </reaction>
</comment>
<feature type="binding site" evidence="12">
    <location>
        <position position="490"/>
    </location>
    <ligand>
        <name>Zn(2+)</name>
        <dbReference type="ChEBI" id="CHEBI:29105"/>
        <label>1</label>
    </ligand>
</feature>
<dbReference type="CDD" id="cd17929">
    <property type="entry name" value="DEXHc_priA"/>
    <property type="match status" value="1"/>
</dbReference>
<name>A0A9D9EHS8_9BACT</name>
<dbReference type="InterPro" id="IPR014001">
    <property type="entry name" value="Helicase_ATP-bd"/>
</dbReference>
<dbReference type="InterPro" id="IPR041222">
    <property type="entry name" value="PriA_3primeBD"/>
</dbReference>
<keyword evidence="7 12" id="KW-0862">Zinc</keyword>
<feature type="binding site" evidence="12">
    <location>
        <position position="462"/>
    </location>
    <ligand>
        <name>Zn(2+)</name>
        <dbReference type="ChEBI" id="CHEBI:29105"/>
        <label>2</label>
    </ligand>
</feature>
<dbReference type="FunFam" id="3.40.50.300:FF:000489">
    <property type="entry name" value="Primosome assembly protein PriA"/>
    <property type="match status" value="1"/>
</dbReference>
<dbReference type="EMBL" id="JADIMR010000077">
    <property type="protein sequence ID" value="MBO8447115.1"/>
    <property type="molecule type" value="Genomic_DNA"/>
</dbReference>
<gene>
    <name evidence="12 15" type="primary">priA</name>
    <name evidence="15" type="ORF">IAC32_05165</name>
</gene>
<comment type="catalytic activity">
    <reaction evidence="11 12">
        <text>ATP + H2O = ADP + phosphate + H(+)</text>
        <dbReference type="Rhea" id="RHEA:13065"/>
        <dbReference type="ChEBI" id="CHEBI:15377"/>
        <dbReference type="ChEBI" id="CHEBI:15378"/>
        <dbReference type="ChEBI" id="CHEBI:30616"/>
        <dbReference type="ChEBI" id="CHEBI:43474"/>
        <dbReference type="ChEBI" id="CHEBI:456216"/>
        <dbReference type="EC" id="5.6.2.4"/>
    </reaction>
</comment>
<evidence type="ECO:0000256" key="12">
    <source>
        <dbReference type="HAMAP-Rule" id="MF_00983"/>
    </source>
</evidence>
<comment type="function">
    <text evidence="12">Initiates the restart of stalled replication forks, which reloads the replicative helicase on sites other than the origin of replication. Recognizes and binds to abandoned replication forks and remodels them to uncover a helicase loading site. Promotes assembly of the primosome at these replication forks.</text>
</comment>
<keyword evidence="2 12" id="KW-0235">DNA replication</keyword>
<feature type="binding site" evidence="12">
    <location>
        <position position="477"/>
    </location>
    <ligand>
        <name>Zn(2+)</name>
        <dbReference type="ChEBI" id="CHEBI:29105"/>
        <label>2</label>
    </ligand>
</feature>
<dbReference type="GO" id="GO:0008270">
    <property type="term" value="F:zinc ion binding"/>
    <property type="evidence" value="ECO:0007669"/>
    <property type="project" value="UniProtKB-UniRule"/>
</dbReference>
<dbReference type="PROSITE" id="PS51192">
    <property type="entry name" value="HELICASE_ATP_BIND_1"/>
    <property type="match status" value="1"/>
</dbReference>
<feature type="binding site" evidence="12">
    <location>
        <position position="453"/>
    </location>
    <ligand>
        <name>Zn(2+)</name>
        <dbReference type="ChEBI" id="CHEBI:29105"/>
        <label>1</label>
    </ligand>
</feature>
<dbReference type="GO" id="GO:0006270">
    <property type="term" value="P:DNA replication initiation"/>
    <property type="evidence" value="ECO:0007669"/>
    <property type="project" value="TreeGrafter"/>
</dbReference>
<dbReference type="GO" id="GO:0006269">
    <property type="term" value="P:DNA replication, synthesis of primer"/>
    <property type="evidence" value="ECO:0007669"/>
    <property type="project" value="UniProtKB-KW"/>
</dbReference>
<dbReference type="PANTHER" id="PTHR30580:SF0">
    <property type="entry name" value="PRIMOSOMAL PROTEIN N"/>
    <property type="match status" value="1"/>
</dbReference>
<evidence type="ECO:0000256" key="11">
    <source>
        <dbReference type="ARBA" id="ARBA00048988"/>
    </source>
</evidence>
<evidence type="ECO:0000259" key="13">
    <source>
        <dbReference type="PROSITE" id="PS51192"/>
    </source>
</evidence>
<evidence type="ECO:0000256" key="8">
    <source>
        <dbReference type="ARBA" id="ARBA00022840"/>
    </source>
</evidence>
<dbReference type="GO" id="GO:0003677">
    <property type="term" value="F:DNA binding"/>
    <property type="evidence" value="ECO:0007669"/>
    <property type="project" value="UniProtKB-UniRule"/>
</dbReference>
<dbReference type="GO" id="GO:0016787">
    <property type="term" value="F:hydrolase activity"/>
    <property type="evidence" value="ECO:0007669"/>
    <property type="project" value="UniProtKB-KW"/>
</dbReference>
<dbReference type="GO" id="GO:0006302">
    <property type="term" value="P:double-strand break repair"/>
    <property type="evidence" value="ECO:0007669"/>
    <property type="project" value="InterPro"/>
</dbReference>
<comment type="caution">
    <text evidence="15">The sequence shown here is derived from an EMBL/GenBank/DDBJ whole genome shotgun (WGS) entry which is preliminary data.</text>
</comment>
<comment type="cofactor">
    <cofactor evidence="12">
        <name>Zn(2+)</name>
        <dbReference type="ChEBI" id="CHEBI:29105"/>
    </cofactor>
    <text evidence="12">Binds 2 zinc ions per subunit.</text>
</comment>
<dbReference type="GO" id="GO:0005524">
    <property type="term" value="F:ATP binding"/>
    <property type="evidence" value="ECO:0007669"/>
    <property type="project" value="UniProtKB-UniRule"/>
</dbReference>
<keyword evidence="10 12" id="KW-0413">Isomerase</keyword>
<dbReference type="Gene3D" id="3.40.50.300">
    <property type="entry name" value="P-loop containing nucleotide triphosphate hydrolases"/>
    <property type="match status" value="2"/>
</dbReference>
<dbReference type="HAMAP" id="MF_00983">
    <property type="entry name" value="PriA"/>
    <property type="match status" value="1"/>
</dbReference>
<feature type="binding site" evidence="12">
    <location>
        <position position="480"/>
    </location>
    <ligand>
        <name>Zn(2+)</name>
        <dbReference type="ChEBI" id="CHEBI:29105"/>
        <label>2</label>
    </ligand>
</feature>
<dbReference type="GO" id="GO:0006310">
    <property type="term" value="P:DNA recombination"/>
    <property type="evidence" value="ECO:0007669"/>
    <property type="project" value="InterPro"/>
</dbReference>
<evidence type="ECO:0000313" key="15">
    <source>
        <dbReference type="EMBL" id="MBO8447115.1"/>
    </source>
</evidence>
<keyword evidence="9 12" id="KW-0238">DNA-binding</keyword>
<evidence type="ECO:0000256" key="4">
    <source>
        <dbReference type="ARBA" id="ARBA00022741"/>
    </source>
</evidence>
<evidence type="ECO:0000256" key="6">
    <source>
        <dbReference type="ARBA" id="ARBA00022806"/>
    </source>
</evidence>
<dbReference type="InterPro" id="IPR005259">
    <property type="entry name" value="PriA"/>
</dbReference>
<feature type="binding site" evidence="12">
    <location>
        <position position="459"/>
    </location>
    <ligand>
        <name>Zn(2+)</name>
        <dbReference type="ChEBI" id="CHEBI:29105"/>
        <label>2</label>
    </ligand>
</feature>
<evidence type="ECO:0000256" key="2">
    <source>
        <dbReference type="ARBA" id="ARBA00022705"/>
    </source>
</evidence>
<dbReference type="InterPro" id="IPR042115">
    <property type="entry name" value="PriA_3primeBD_sf"/>
</dbReference>
<dbReference type="InterPro" id="IPR011545">
    <property type="entry name" value="DEAD/DEAH_box_helicase_dom"/>
</dbReference>
<dbReference type="Pfam" id="PF17764">
    <property type="entry name" value="PriA_3primeBD"/>
    <property type="match status" value="1"/>
</dbReference>
<dbReference type="SMART" id="SM00487">
    <property type="entry name" value="DEXDc"/>
    <property type="match status" value="1"/>
</dbReference>
<comment type="subunit">
    <text evidence="12">Component of the replication restart primosome.</text>
</comment>
<dbReference type="Pfam" id="PF18319">
    <property type="entry name" value="Zn_ribbon_PriA"/>
    <property type="match status" value="1"/>
</dbReference>
<dbReference type="PROSITE" id="PS51194">
    <property type="entry name" value="HELICASE_CTER"/>
    <property type="match status" value="1"/>
</dbReference>
<keyword evidence="4 12" id="KW-0547">Nucleotide-binding</keyword>
<comment type="similarity">
    <text evidence="12">Belongs to the helicase family. PriA subfamily.</text>
</comment>
<keyword evidence="5 12" id="KW-0378">Hydrolase</keyword>
<dbReference type="GO" id="GO:1990077">
    <property type="term" value="C:primosome complex"/>
    <property type="evidence" value="ECO:0007669"/>
    <property type="project" value="UniProtKB-UniRule"/>
</dbReference>
<keyword evidence="3 12" id="KW-0479">Metal-binding</keyword>
<evidence type="ECO:0000256" key="5">
    <source>
        <dbReference type="ARBA" id="ARBA00022801"/>
    </source>
</evidence>
<dbReference type="Gene3D" id="3.40.1440.60">
    <property type="entry name" value="PriA, 3(prime) DNA-binding domain"/>
    <property type="match status" value="1"/>
</dbReference>
<dbReference type="Pfam" id="PF00271">
    <property type="entry name" value="Helicase_C"/>
    <property type="match status" value="1"/>
</dbReference>
<dbReference type="InterPro" id="IPR001650">
    <property type="entry name" value="Helicase_C-like"/>
</dbReference>
<keyword evidence="6 12" id="KW-0347">Helicase</keyword>
<dbReference type="PANTHER" id="PTHR30580">
    <property type="entry name" value="PRIMOSOMAL PROTEIN N"/>
    <property type="match status" value="1"/>
</dbReference>
<evidence type="ECO:0000313" key="16">
    <source>
        <dbReference type="Proteomes" id="UP000823637"/>
    </source>
</evidence>
<feature type="domain" description="Helicase ATP-binding" evidence="13">
    <location>
        <begin position="220"/>
        <end position="387"/>
    </location>
</feature>
<organism evidence="15 16">
    <name type="scientific">Candidatus Enterocola intestinipullorum</name>
    <dbReference type="NCBI Taxonomy" id="2840783"/>
    <lineage>
        <taxon>Bacteria</taxon>
        <taxon>Pseudomonadati</taxon>
        <taxon>Bacteroidota</taxon>
        <taxon>Bacteroidia</taxon>
        <taxon>Bacteroidales</taxon>
        <taxon>Candidatus Enterocola</taxon>
    </lineage>
</organism>
<dbReference type="GO" id="GO:0043138">
    <property type="term" value="F:3'-5' DNA helicase activity"/>
    <property type="evidence" value="ECO:0007669"/>
    <property type="project" value="UniProtKB-EC"/>
</dbReference>
<feature type="binding site" evidence="12">
    <location>
        <position position="493"/>
    </location>
    <ligand>
        <name>Zn(2+)</name>
        <dbReference type="ChEBI" id="CHEBI:29105"/>
        <label>1</label>
    </ligand>
</feature>
<dbReference type="AlphaFoldDB" id="A0A9D9EHS8"/>
<evidence type="ECO:0000259" key="14">
    <source>
        <dbReference type="PROSITE" id="PS51194"/>
    </source>
</evidence>
<reference evidence="15" key="2">
    <citation type="journal article" date="2021" name="PeerJ">
        <title>Extensive microbial diversity within the chicken gut microbiome revealed by metagenomics and culture.</title>
        <authorList>
            <person name="Gilroy R."/>
            <person name="Ravi A."/>
            <person name="Getino M."/>
            <person name="Pursley I."/>
            <person name="Horton D.L."/>
            <person name="Alikhan N.F."/>
            <person name="Baker D."/>
            <person name="Gharbi K."/>
            <person name="Hall N."/>
            <person name="Watson M."/>
            <person name="Adriaenssens E.M."/>
            <person name="Foster-Nyarko E."/>
            <person name="Jarju S."/>
            <person name="Secka A."/>
            <person name="Antonio M."/>
            <person name="Oren A."/>
            <person name="Chaudhuri R.R."/>
            <person name="La Ragione R."/>
            <person name="Hildebrand F."/>
            <person name="Pallen M.J."/>
        </authorList>
    </citation>
    <scope>NUCLEOTIDE SEQUENCE</scope>
    <source>
        <strain evidence="15">D3-1215</strain>
    </source>
</reference>
<evidence type="ECO:0000256" key="1">
    <source>
        <dbReference type="ARBA" id="ARBA00022515"/>
    </source>
</evidence>
<evidence type="ECO:0000256" key="10">
    <source>
        <dbReference type="ARBA" id="ARBA00023235"/>
    </source>
</evidence>
<dbReference type="Proteomes" id="UP000823637">
    <property type="component" value="Unassembled WGS sequence"/>
</dbReference>
<dbReference type="SMART" id="SM00490">
    <property type="entry name" value="HELICc"/>
    <property type="match status" value="1"/>
</dbReference>
<dbReference type="EC" id="5.6.2.4" evidence="12"/>
<evidence type="ECO:0000256" key="3">
    <source>
        <dbReference type="ARBA" id="ARBA00022723"/>
    </source>
</evidence>
<accession>A0A9D9EHS8</accession>
<evidence type="ECO:0000256" key="7">
    <source>
        <dbReference type="ARBA" id="ARBA00022833"/>
    </source>
</evidence>
<dbReference type="InterPro" id="IPR040498">
    <property type="entry name" value="PriA_CRR"/>
</dbReference>
<dbReference type="InterPro" id="IPR027417">
    <property type="entry name" value="P-loop_NTPase"/>
</dbReference>
<keyword evidence="8 12" id="KW-0067">ATP-binding</keyword>
<dbReference type="Pfam" id="PF00270">
    <property type="entry name" value="DEAD"/>
    <property type="match status" value="1"/>
</dbReference>
<keyword evidence="1 12" id="KW-0639">Primosome</keyword>
<reference evidence="15" key="1">
    <citation type="submission" date="2020-10" db="EMBL/GenBank/DDBJ databases">
        <authorList>
            <person name="Gilroy R."/>
        </authorList>
    </citation>
    <scope>NUCLEOTIDE SEQUENCE</scope>
    <source>
        <strain evidence="15">D3-1215</strain>
    </source>
</reference>